<dbReference type="Pfam" id="PF02308">
    <property type="entry name" value="MgtC"/>
    <property type="match status" value="1"/>
</dbReference>
<organism evidence="4 5">
    <name type="scientific">Pseudoxanthomonas daejeonensis</name>
    <dbReference type="NCBI Taxonomy" id="266062"/>
    <lineage>
        <taxon>Bacteria</taxon>
        <taxon>Pseudomonadati</taxon>
        <taxon>Pseudomonadota</taxon>
        <taxon>Gammaproteobacteria</taxon>
        <taxon>Lysobacterales</taxon>
        <taxon>Lysobacteraceae</taxon>
        <taxon>Pseudoxanthomonas</taxon>
    </lineage>
</organism>
<name>A0ABQ6Z8P5_9GAMM</name>
<evidence type="ECO:0008006" key="6">
    <source>
        <dbReference type="Google" id="ProtNLM"/>
    </source>
</evidence>
<feature type="transmembrane region" description="Helical" evidence="1">
    <location>
        <begin position="6"/>
        <end position="25"/>
    </location>
</feature>
<dbReference type="Pfam" id="PF13194">
    <property type="entry name" value="DUF4010"/>
    <property type="match status" value="1"/>
</dbReference>
<feature type="transmembrane region" description="Helical" evidence="1">
    <location>
        <begin position="389"/>
        <end position="410"/>
    </location>
</feature>
<comment type="caution">
    <text evidence="4">The sequence shown here is derived from an EMBL/GenBank/DDBJ whole genome shotgun (WGS) entry which is preliminary data.</text>
</comment>
<proteinExistence type="predicted"/>
<dbReference type="PANTHER" id="PTHR39084">
    <property type="entry name" value="MEMBRANE PROTEIN-RELATED"/>
    <property type="match status" value="1"/>
</dbReference>
<feature type="domain" description="MgtC/SapB/SrpB/YhiD N-terminal" evidence="2">
    <location>
        <begin position="12"/>
        <end position="127"/>
    </location>
</feature>
<evidence type="ECO:0000313" key="5">
    <source>
        <dbReference type="Proteomes" id="UP000788419"/>
    </source>
</evidence>
<feature type="transmembrane region" description="Helical" evidence="1">
    <location>
        <begin position="200"/>
        <end position="218"/>
    </location>
</feature>
<feature type="transmembrane region" description="Helical" evidence="1">
    <location>
        <begin position="170"/>
        <end position="188"/>
    </location>
</feature>
<evidence type="ECO:0000259" key="2">
    <source>
        <dbReference type="Pfam" id="PF02308"/>
    </source>
</evidence>
<feature type="domain" description="DUF4010" evidence="3">
    <location>
        <begin position="176"/>
        <end position="385"/>
    </location>
</feature>
<feature type="transmembrane region" description="Helical" evidence="1">
    <location>
        <begin position="45"/>
        <end position="70"/>
    </location>
</feature>
<feature type="transmembrane region" description="Helical" evidence="1">
    <location>
        <begin position="302"/>
        <end position="324"/>
    </location>
</feature>
<keyword evidence="1" id="KW-1133">Transmembrane helix</keyword>
<evidence type="ECO:0000313" key="4">
    <source>
        <dbReference type="EMBL" id="KAF1695489.1"/>
    </source>
</evidence>
<dbReference type="InterPro" id="IPR049177">
    <property type="entry name" value="MgtC_SapB_SrpB_YhiD_N"/>
</dbReference>
<dbReference type="Proteomes" id="UP000788419">
    <property type="component" value="Unassembled WGS sequence"/>
</dbReference>
<feature type="transmembrane region" description="Helical" evidence="1">
    <location>
        <begin position="330"/>
        <end position="352"/>
    </location>
</feature>
<feature type="transmembrane region" description="Helical" evidence="1">
    <location>
        <begin position="364"/>
        <end position="383"/>
    </location>
</feature>
<dbReference type="PANTHER" id="PTHR39084:SF1">
    <property type="entry name" value="DUF4010 DOMAIN-CONTAINING PROTEIN"/>
    <property type="match status" value="1"/>
</dbReference>
<evidence type="ECO:0000259" key="3">
    <source>
        <dbReference type="Pfam" id="PF13194"/>
    </source>
</evidence>
<keyword evidence="1" id="KW-0472">Membrane</keyword>
<sequence length="413" mass="42024">MAMDWNAAPTGLATALGIGLLIGAVRERQHAERIGMAGVRTHTLLALAGALAAGFGTATLLVTLLAVALLGLASYRISRERDPGLTGEVAMLVTVLLGALAQQAHALAAALGVVVAILLWAKAPLRRLSRDLISETEMQDGLVLAAAALVVLPLLPDEPVDPWGVLQLSMLWRIVVLIMAVGMLGHVAGRAVGTRRGLPVAGFFSGFASSTAAVVSFGQRGRKHPAMQRPAAAAALLANLASLLLLVAVVGTVSPALALAAAWPMAAAAAGLLLVAATGLLRSTETGDPQGDSSARAFHLTHAMLIALLIALVMLLSEVLLRLFGEAGAMLGAAIAALAELHAAGATIARLASLGEISPVEARWALVALLASTTLAKTLLAFTSGGAGYGWRVGFGLVLMTVAAAVTTAFTTY</sequence>
<dbReference type="EMBL" id="PDWN01000005">
    <property type="protein sequence ID" value="KAF1695489.1"/>
    <property type="molecule type" value="Genomic_DNA"/>
</dbReference>
<feature type="transmembrane region" description="Helical" evidence="1">
    <location>
        <begin position="90"/>
        <end position="120"/>
    </location>
</feature>
<feature type="transmembrane region" description="Helical" evidence="1">
    <location>
        <begin position="256"/>
        <end position="281"/>
    </location>
</feature>
<keyword evidence="1" id="KW-0812">Transmembrane</keyword>
<protein>
    <recommendedName>
        <fullName evidence="6">DUF4010 domain-containing protein</fullName>
    </recommendedName>
</protein>
<keyword evidence="5" id="KW-1185">Reference proteome</keyword>
<accession>A0ABQ6Z8P5</accession>
<dbReference type="InterPro" id="IPR025105">
    <property type="entry name" value="DUF4010"/>
</dbReference>
<reference evidence="4 5" key="1">
    <citation type="submission" date="2017-10" db="EMBL/GenBank/DDBJ databases">
        <title>Whole genome sequencing of members of genus Pseudoxanthomonas.</title>
        <authorList>
            <person name="Kumar S."/>
            <person name="Bansal K."/>
            <person name="Kaur A."/>
            <person name="Patil P."/>
            <person name="Sharma S."/>
            <person name="Patil P.B."/>
        </authorList>
    </citation>
    <scope>NUCLEOTIDE SEQUENCE [LARGE SCALE GENOMIC DNA]</scope>
    <source>
        <strain evidence="4 5">DSM 17801</strain>
    </source>
</reference>
<feature type="transmembrane region" description="Helical" evidence="1">
    <location>
        <begin position="230"/>
        <end position="250"/>
    </location>
</feature>
<evidence type="ECO:0000256" key="1">
    <source>
        <dbReference type="SAM" id="Phobius"/>
    </source>
</evidence>
<gene>
    <name evidence="4" type="ORF">CSC65_06920</name>
</gene>